<dbReference type="PANTHER" id="PTHR43082">
    <property type="entry name" value="FERREDOXIN-LIKE"/>
    <property type="match status" value="1"/>
</dbReference>
<evidence type="ECO:0000256" key="1">
    <source>
        <dbReference type="ARBA" id="ARBA00003208"/>
    </source>
</evidence>
<comment type="function">
    <text evidence="1">Could be a 3Fe-4S cluster-containing protein.</text>
</comment>
<evidence type="ECO:0000256" key="9">
    <source>
        <dbReference type="ARBA" id="ARBA00023231"/>
    </source>
</evidence>
<organism evidence="11">
    <name type="scientific">bioreactor metagenome</name>
    <dbReference type="NCBI Taxonomy" id="1076179"/>
    <lineage>
        <taxon>unclassified sequences</taxon>
        <taxon>metagenomes</taxon>
        <taxon>ecological metagenomes</taxon>
    </lineage>
</organism>
<dbReference type="GO" id="GO:0051536">
    <property type="term" value="F:iron-sulfur cluster binding"/>
    <property type="evidence" value="ECO:0007669"/>
    <property type="project" value="UniProtKB-KW"/>
</dbReference>
<evidence type="ECO:0000256" key="5">
    <source>
        <dbReference type="ARBA" id="ARBA00022723"/>
    </source>
</evidence>
<evidence type="ECO:0000259" key="10">
    <source>
        <dbReference type="PROSITE" id="PS51379"/>
    </source>
</evidence>
<comment type="caution">
    <text evidence="11">The sequence shown here is derived from an EMBL/GenBank/DDBJ whole genome shotgun (WGS) entry which is preliminary data.</text>
</comment>
<reference evidence="11" key="1">
    <citation type="submission" date="2019-08" db="EMBL/GenBank/DDBJ databases">
        <authorList>
            <person name="Kucharzyk K."/>
            <person name="Murdoch R.W."/>
            <person name="Higgins S."/>
            <person name="Loffler F."/>
        </authorList>
    </citation>
    <scope>NUCLEOTIDE SEQUENCE</scope>
</reference>
<proteinExistence type="predicted"/>
<sequence>MIIKNNVNVDHKLGINKFHVDEENAHIVLKEDNLDMKEYQKLVIACPAGLYKIDEKGNPQFDYAGCLECGTCRVLCGKTIIEKWELPQGTLGIEFRFG</sequence>
<evidence type="ECO:0000256" key="6">
    <source>
        <dbReference type="ARBA" id="ARBA00022982"/>
    </source>
</evidence>
<feature type="domain" description="4Fe-4S ferredoxin-type" evidence="10">
    <location>
        <begin position="57"/>
        <end position="86"/>
    </location>
</feature>
<evidence type="ECO:0000313" key="11">
    <source>
        <dbReference type="EMBL" id="MPL80354.1"/>
    </source>
</evidence>
<evidence type="ECO:0000256" key="7">
    <source>
        <dbReference type="ARBA" id="ARBA00023004"/>
    </source>
</evidence>
<evidence type="ECO:0000256" key="8">
    <source>
        <dbReference type="ARBA" id="ARBA00023014"/>
    </source>
</evidence>
<comment type="similarity">
    <text evidence="2">To ferredoxins from P.putida and C.tartarivorum, ferredoxin I from A.vinelandii, ferredoxin II from D.desulfuricans.</text>
</comment>
<dbReference type="InterPro" id="IPR017900">
    <property type="entry name" value="4Fe4S_Fe_S_CS"/>
</dbReference>
<accession>A0A644UN26</accession>
<protein>
    <recommendedName>
        <fullName evidence="3">Ferredoxin-like protein</fullName>
    </recommendedName>
</protein>
<dbReference type="PROSITE" id="PS00198">
    <property type="entry name" value="4FE4S_FER_1"/>
    <property type="match status" value="1"/>
</dbReference>
<dbReference type="Pfam" id="PF05187">
    <property type="entry name" value="Fer4_ETF_QO"/>
    <property type="match status" value="1"/>
</dbReference>
<evidence type="ECO:0000256" key="3">
    <source>
        <dbReference type="ARBA" id="ARBA00020378"/>
    </source>
</evidence>
<dbReference type="PIRSF" id="PIRSF036548">
    <property type="entry name" value="Fdx_FixX"/>
    <property type="match status" value="1"/>
</dbReference>
<dbReference type="GO" id="GO:0005506">
    <property type="term" value="F:iron ion binding"/>
    <property type="evidence" value="ECO:0007669"/>
    <property type="project" value="InterPro"/>
</dbReference>
<evidence type="ECO:0000256" key="2">
    <source>
        <dbReference type="ARBA" id="ARBA00009192"/>
    </source>
</evidence>
<name>A0A644UN26_9ZZZZ</name>
<dbReference type="PANTHER" id="PTHR43082:SF3">
    <property type="entry name" value="FERREDOXIN-LIKE PROTEIN YDIT"/>
    <property type="match status" value="1"/>
</dbReference>
<evidence type="ECO:0000256" key="4">
    <source>
        <dbReference type="ARBA" id="ARBA00022448"/>
    </source>
</evidence>
<dbReference type="AlphaFoldDB" id="A0A644UN26"/>
<gene>
    <name evidence="11" type="primary">fixX_4</name>
    <name evidence="11" type="ORF">SDC9_26253</name>
</gene>
<keyword evidence="5" id="KW-0479">Metal-binding</keyword>
<keyword evidence="7" id="KW-0408">Iron</keyword>
<dbReference type="InterPro" id="IPR012206">
    <property type="entry name" value="Fd_FixX"/>
</dbReference>
<keyword evidence="9" id="KW-0535">Nitrogen fixation</keyword>
<dbReference type="PROSITE" id="PS51379">
    <property type="entry name" value="4FE4S_FER_2"/>
    <property type="match status" value="1"/>
</dbReference>
<dbReference type="InterPro" id="IPR017896">
    <property type="entry name" value="4Fe4S_Fe-S-bd"/>
</dbReference>
<keyword evidence="8" id="KW-0411">Iron-sulfur</keyword>
<dbReference type="InterPro" id="IPR007859">
    <property type="entry name" value="ETF-QO/FixX_C"/>
</dbReference>
<keyword evidence="6" id="KW-0249">Electron transport</keyword>
<dbReference type="EMBL" id="VSSQ01000136">
    <property type="protein sequence ID" value="MPL80354.1"/>
    <property type="molecule type" value="Genomic_DNA"/>
</dbReference>
<keyword evidence="4" id="KW-0813">Transport</keyword>
<dbReference type="Gene3D" id="3.30.70.20">
    <property type="match status" value="1"/>
</dbReference>
<dbReference type="SUPFAM" id="SSF54862">
    <property type="entry name" value="4Fe-4S ferredoxins"/>
    <property type="match status" value="1"/>
</dbReference>